<keyword evidence="2" id="KW-1185">Reference proteome</keyword>
<accession>A0A016TL02</accession>
<gene>
    <name evidence="1" type="primary">Acey_s0094.g2716</name>
    <name evidence="1" type="ORF">Y032_0094g2716</name>
</gene>
<reference evidence="2" key="1">
    <citation type="journal article" date="2015" name="Nat. Genet.">
        <title>The genome and transcriptome of the zoonotic hookworm Ancylostoma ceylanicum identify infection-specific gene families.</title>
        <authorList>
            <person name="Schwarz E.M."/>
            <person name="Hu Y."/>
            <person name="Antoshechkin I."/>
            <person name="Miller M.M."/>
            <person name="Sternberg P.W."/>
            <person name="Aroian R.V."/>
        </authorList>
    </citation>
    <scope>NUCLEOTIDE SEQUENCE</scope>
    <source>
        <strain evidence="2">HY135</strain>
    </source>
</reference>
<name>A0A016TL02_9BILA</name>
<comment type="caution">
    <text evidence="1">The sequence shown here is derived from an EMBL/GenBank/DDBJ whole genome shotgun (WGS) entry which is preliminary data.</text>
</comment>
<dbReference type="EMBL" id="JARK01001430">
    <property type="protein sequence ID" value="EYC03366.1"/>
    <property type="molecule type" value="Genomic_DNA"/>
</dbReference>
<proteinExistence type="predicted"/>
<evidence type="ECO:0000313" key="1">
    <source>
        <dbReference type="EMBL" id="EYC03366.1"/>
    </source>
</evidence>
<dbReference type="Proteomes" id="UP000024635">
    <property type="component" value="Unassembled WGS sequence"/>
</dbReference>
<sequence>MPIKETSTGRRALFGRQKSPSYCIVDSPSAGGADMDHVAMLDILAQSCTLQLRPCSVTQALHGRATLRQL</sequence>
<protein>
    <submittedName>
        <fullName evidence="1">Uncharacterized protein</fullName>
    </submittedName>
</protein>
<organism evidence="1 2">
    <name type="scientific">Ancylostoma ceylanicum</name>
    <dbReference type="NCBI Taxonomy" id="53326"/>
    <lineage>
        <taxon>Eukaryota</taxon>
        <taxon>Metazoa</taxon>
        <taxon>Ecdysozoa</taxon>
        <taxon>Nematoda</taxon>
        <taxon>Chromadorea</taxon>
        <taxon>Rhabditida</taxon>
        <taxon>Rhabditina</taxon>
        <taxon>Rhabditomorpha</taxon>
        <taxon>Strongyloidea</taxon>
        <taxon>Ancylostomatidae</taxon>
        <taxon>Ancylostomatinae</taxon>
        <taxon>Ancylostoma</taxon>
    </lineage>
</organism>
<evidence type="ECO:0000313" key="2">
    <source>
        <dbReference type="Proteomes" id="UP000024635"/>
    </source>
</evidence>
<dbReference type="AlphaFoldDB" id="A0A016TL02"/>